<dbReference type="PANTHER" id="PTHR43124:SF3">
    <property type="entry name" value="CHLORAMPHENICOL EFFLUX PUMP RV0191"/>
    <property type="match status" value="1"/>
</dbReference>
<organism evidence="9 10">
    <name type="scientific">Gehongia tenuis</name>
    <dbReference type="NCBI Taxonomy" id="2763655"/>
    <lineage>
        <taxon>Bacteria</taxon>
        <taxon>Bacillati</taxon>
        <taxon>Bacillota</taxon>
        <taxon>Clostridia</taxon>
        <taxon>Christensenellales</taxon>
        <taxon>Christensenellaceae</taxon>
        <taxon>Gehongia</taxon>
    </lineage>
</organism>
<keyword evidence="5 7" id="KW-1133">Transmembrane helix</keyword>
<feature type="transmembrane region" description="Helical" evidence="7">
    <location>
        <begin position="97"/>
        <end position="119"/>
    </location>
</feature>
<evidence type="ECO:0000256" key="3">
    <source>
        <dbReference type="ARBA" id="ARBA00022475"/>
    </source>
</evidence>
<name>A0A926HQH5_9FIRM</name>
<dbReference type="Pfam" id="PF07690">
    <property type="entry name" value="MFS_1"/>
    <property type="match status" value="1"/>
</dbReference>
<evidence type="ECO:0000259" key="8">
    <source>
        <dbReference type="PROSITE" id="PS50850"/>
    </source>
</evidence>
<proteinExistence type="predicted"/>
<evidence type="ECO:0000256" key="6">
    <source>
        <dbReference type="ARBA" id="ARBA00023136"/>
    </source>
</evidence>
<dbReference type="InterPro" id="IPR050189">
    <property type="entry name" value="MFS_Efflux_Transporters"/>
</dbReference>
<dbReference type="Gene3D" id="1.20.1250.20">
    <property type="entry name" value="MFS general substrate transporter like domains"/>
    <property type="match status" value="2"/>
</dbReference>
<feature type="transmembrane region" description="Helical" evidence="7">
    <location>
        <begin position="244"/>
        <end position="264"/>
    </location>
</feature>
<dbReference type="CDD" id="cd17490">
    <property type="entry name" value="MFS_YxlH_like"/>
    <property type="match status" value="1"/>
</dbReference>
<evidence type="ECO:0000313" key="9">
    <source>
        <dbReference type="EMBL" id="MBC8532218.1"/>
    </source>
</evidence>
<gene>
    <name evidence="9" type="ORF">H8696_10215</name>
</gene>
<dbReference type="Proteomes" id="UP000623172">
    <property type="component" value="Unassembled WGS sequence"/>
</dbReference>
<protein>
    <submittedName>
        <fullName evidence="9">MFS transporter</fullName>
    </submittedName>
</protein>
<dbReference type="InterPro" id="IPR036259">
    <property type="entry name" value="MFS_trans_sf"/>
</dbReference>
<comment type="subcellular location">
    <subcellularLocation>
        <location evidence="1">Cell membrane</location>
        <topology evidence="1">Multi-pass membrane protein</topology>
    </subcellularLocation>
</comment>
<dbReference type="InterPro" id="IPR005829">
    <property type="entry name" value="Sugar_transporter_CS"/>
</dbReference>
<dbReference type="InterPro" id="IPR020846">
    <property type="entry name" value="MFS_dom"/>
</dbReference>
<dbReference type="InterPro" id="IPR011701">
    <property type="entry name" value="MFS"/>
</dbReference>
<dbReference type="GO" id="GO:0005886">
    <property type="term" value="C:plasma membrane"/>
    <property type="evidence" value="ECO:0007669"/>
    <property type="project" value="UniProtKB-SubCell"/>
</dbReference>
<feature type="transmembrane region" description="Helical" evidence="7">
    <location>
        <begin position="73"/>
        <end position="91"/>
    </location>
</feature>
<keyword evidence="10" id="KW-1185">Reference proteome</keyword>
<keyword evidence="2" id="KW-0813">Transport</keyword>
<feature type="transmembrane region" description="Helical" evidence="7">
    <location>
        <begin position="297"/>
        <end position="318"/>
    </location>
</feature>
<evidence type="ECO:0000256" key="7">
    <source>
        <dbReference type="SAM" id="Phobius"/>
    </source>
</evidence>
<feature type="domain" description="Major facilitator superfamily (MFS) profile" evidence="8">
    <location>
        <begin position="7"/>
        <end position="385"/>
    </location>
</feature>
<feature type="transmembrane region" description="Helical" evidence="7">
    <location>
        <begin position="38"/>
        <end position="61"/>
    </location>
</feature>
<feature type="transmembrane region" description="Helical" evidence="7">
    <location>
        <begin position="330"/>
        <end position="349"/>
    </location>
</feature>
<feature type="transmembrane region" description="Helical" evidence="7">
    <location>
        <begin position="206"/>
        <end position="232"/>
    </location>
</feature>
<feature type="transmembrane region" description="Helical" evidence="7">
    <location>
        <begin position="131"/>
        <end position="153"/>
    </location>
</feature>
<comment type="caution">
    <text evidence="9">The sequence shown here is derived from an EMBL/GenBank/DDBJ whole genome shotgun (WGS) entry which is preliminary data.</text>
</comment>
<sequence length="392" mass="41904">MSPYKKAIPIFVGMTFLYFISMYAYVPILSPYAQNLGATLSMIGVITGAYGLIQVFLRIPLGIASDKMRRRKVFVMAGMAMNIVAALVMLFADSPVWVLLCRMCSGAAAVAWVHISVLFTSYFPAHKSAQAISILNAISYSGNMCGTLLGGAIGNSFGVQAAFITSIIAGAVSLVISFFIKENRPPVAQEPITVKKLLLMGKEKNLLIVSILAVLIQLIAFGTTFGFVPIQADALGATSMQQSILTAMASLSAFCSSFLVGIVFTKYIGKYLTIIIGFVLAFITTAAFPYMTSIMGLYVVQFIGGFAKGMIFPTLMSLSIESVAPEKRSTAMGFFQAIYGVGMFLGPTLTGFISDLIGMTGGFWVIGSMGIIGAIITAFYARMNKNQPALNP</sequence>
<evidence type="ECO:0000256" key="1">
    <source>
        <dbReference type="ARBA" id="ARBA00004651"/>
    </source>
</evidence>
<evidence type="ECO:0000256" key="4">
    <source>
        <dbReference type="ARBA" id="ARBA00022692"/>
    </source>
</evidence>
<accession>A0A926HQH5</accession>
<feature type="transmembrane region" description="Helical" evidence="7">
    <location>
        <begin position="7"/>
        <end position="26"/>
    </location>
</feature>
<feature type="transmembrane region" description="Helical" evidence="7">
    <location>
        <begin position="361"/>
        <end position="381"/>
    </location>
</feature>
<dbReference type="GO" id="GO:0022857">
    <property type="term" value="F:transmembrane transporter activity"/>
    <property type="evidence" value="ECO:0007669"/>
    <property type="project" value="InterPro"/>
</dbReference>
<dbReference type="PROSITE" id="PS00217">
    <property type="entry name" value="SUGAR_TRANSPORT_2"/>
    <property type="match status" value="1"/>
</dbReference>
<evidence type="ECO:0000313" key="10">
    <source>
        <dbReference type="Proteomes" id="UP000623172"/>
    </source>
</evidence>
<dbReference type="PANTHER" id="PTHR43124">
    <property type="entry name" value="PURINE EFFLUX PUMP PBUE"/>
    <property type="match status" value="1"/>
</dbReference>
<dbReference type="EMBL" id="JACRSR010000005">
    <property type="protein sequence ID" value="MBC8532218.1"/>
    <property type="molecule type" value="Genomic_DNA"/>
</dbReference>
<keyword evidence="3" id="KW-1003">Cell membrane</keyword>
<dbReference type="SUPFAM" id="SSF103473">
    <property type="entry name" value="MFS general substrate transporter"/>
    <property type="match status" value="1"/>
</dbReference>
<feature type="transmembrane region" description="Helical" evidence="7">
    <location>
        <begin position="271"/>
        <end position="291"/>
    </location>
</feature>
<dbReference type="PROSITE" id="PS50850">
    <property type="entry name" value="MFS"/>
    <property type="match status" value="1"/>
</dbReference>
<evidence type="ECO:0000256" key="2">
    <source>
        <dbReference type="ARBA" id="ARBA00022448"/>
    </source>
</evidence>
<reference evidence="9" key="1">
    <citation type="submission" date="2020-08" db="EMBL/GenBank/DDBJ databases">
        <title>Genome public.</title>
        <authorList>
            <person name="Liu C."/>
            <person name="Sun Q."/>
        </authorList>
    </citation>
    <scope>NUCLEOTIDE SEQUENCE</scope>
    <source>
        <strain evidence="9">NSJ-53</strain>
    </source>
</reference>
<dbReference type="AlphaFoldDB" id="A0A926HQH5"/>
<keyword evidence="6 7" id="KW-0472">Membrane</keyword>
<feature type="transmembrane region" description="Helical" evidence="7">
    <location>
        <begin position="159"/>
        <end position="180"/>
    </location>
</feature>
<evidence type="ECO:0000256" key="5">
    <source>
        <dbReference type="ARBA" id="ARBA00022989"/>
    </source>
</evidence>
<keyword evidence="4 7" id="KW-0812">Transmembrane</keyword>
<dbReference type="RefSeq" id="WP_249317333.1">
    <property type="nucleotide sequence ID" value="NZ_JACRSR010000005.1"/>
</dbReference>